<evidence type="ECO:0000259" key="1">
    <source>
        <dbReference type="PROSITE" id="PS50112"/>
    </source>
</evidence>
<reference evidence="5 6" key="1">
    <citation type="submission" date="2023-07" db="EMBL/GenBank/DDBJ databases">
        <title>Description of novel actinomycetes strains, isolated from tidal flat sediment.</title>
        <authorList>
            <person name="Lu C."/>
        </authorList>
    </citation>
    <scope>NUCLEOTIDE SEQUENCE [LARGE SCALE GENOMIC DNA]</scope>
    <source>
        <strain evidence="5 6">SYSU T00b441</strain>
    </source>
</reference>
<evidence type="ECO:0000313" key="6">
    <source>
        <dbReference type="Proteomes" id="UP001232536"/>
    </source>
</evidence>
<dbReference type="SMART" id="SM00267">
    <property type="entry name" value="GGDEF"/>
    <property type="match status" value="1"/>
</dbReference>
<dbReference type="InterPro" id="IPR035965">
    <property type="entry name" value="PAS-like_dom_sf"/>
</dbReference>
<dbReference type="PANTHER" id="PTHR44757">
    <property type="entry name" value="DIGUANYLATE CYCLASE DGCP"/>
    <property type="match status" value="1"/>
</dbReference>
<dbReference type="PROSITE" id="PS50112">
    <property type="entry name" value="PAS"/>
    <property type="match status" value="1"/>
</dbReference>
<dbReference type="RefSeq" id="WP_304599508.1">
    <property type="nucleotide sequence ID" value="NZ_JAUQYP010000001.1"/>
</dbReference>
<dbReference type="InterPro" id="IPR000700">
    <property type="entry name" value="PAS-assoc_C"/>
</dbReference>
<evidence type="ECO:0000259" key="4">
    <source>
        <dbReference type="PROSITE" id="PS50887"/>
    </source>
</evidence>
<dbReference type="CDD" id="cd01949">
    <property type="entry name" value="GGDEF"/>
    <property type="match status" value="1"/>
</dbReference>
<dbReference type="NCBIfam" id="TIGR00229">
    <property type="entry name" value="sensory_box"/>
    <property type="match status" value="1"/>
</dbReference>
<proteinExistence type="predicted"/>
<accession>A0ABT9D933</accession>
<evidence type="ECO:0000259" key="2">
    <source>
        <dbReference type="PROSITE" id="PS50113"/>
    </source>
</evidence>
<feature type="domain" description="EAL" evidence="3">
    <location>
        <begin position="554"/>
        <end position="804"/>
    </location>
</feature>
<name>A0ABT9D933_9CELL</name>
<dbReference type="NCBIfam" id="TIGR00254">
    <property type="entry name" value="GGDEF"/>
    <property type="match status" value="1"/>
</dbReference>
<dbReference type="InterPro" id="IPR029787">
    <property type="entry name" value="Nucleotide_cyclase"/>
</dbReference>
<dbReference type="InterPro" id="IPR052155">
    <property type="entry name" value="Biofilm_reg_signaling"/>
</dbReference>
<feature type="domain" description="PAC" evidence="2">
    <location>
        <begin position="330"/>
        <end position="381"/>
    </location>
</feature>
<dbReference type="PROSITE" id="PS50887">
    <property type="entry name" value="GGDEF"/>
    <property type="match status" value="1"/>
</dbReference>
<dbReference type="Proteomes" id="UP001232536">
    <property type="component" value="Unassembled WGS sequence"/>
</dbReference>
<feature type="domain" description="GGDEF" evidence="4">
    <location>
        <begin position="413"/>
        <end position="545"/>
    </location>
</feature>
<dbReference type="Gene3D" id="3.30.70.270">
    <property type="match status" value="1"/>
</dbReference>
<dbReference type="CDD" id="cd00130">
    <property type="entry name" value="PAS"/>
    <property type="match status" value="1"/>
</dbReference>
<dbReference type="Gene3D" id="3.20.20.450">
    <property type="entry name" value="EAL domain"/>
    <property type="match status" value="1"/>
</dbReference>
<dbReference type="CDD" id="cd01948">
    <property type="entry name" value="EAL"/>
    <property type="match status" value="1"/>
</dbReference>
<dbReference type="InterPro" id="IPR001633">
    <property type="entry name" value="EAL_dom"/>
</dbReference>
<dbReference type="PANTHER" id="PTHR44757:SF2">
    <property type="entry name" value="BIOFILM ARCHITECTURE MAINTENANCE PROTEIN MBAA"/>
    <property type="match status" value="1"/>
</dbReference>
<evidence type="ECO:0000259" key="3">
    <source>
        <dbReference type="PROSITE" id="PS50883"/>
    </source>
</evidence>
<dbReference type="SUPFAM" id="SSF55785">
    <property type="entry name" value="PYP-like sensor domain (PAS domain)"/>
    <property type="match status" value="2"/>
</dbReference>
<dbReference type="Pfam" id="PF08447">
    <property type="entry name" value="PAS_3"/>
    <property type="match status" value="1"/>
</dbReference>
<dbReference type="SMART" id="SM00086">
    <property type="entry name" value="PAC"/>
    <property type="match status" value="1"/>
</dbReference>
<dbReference type="SMART" id="SM00052">
    <property type="entry name" value="EAL"/>
    <property type="match status" value="1"/>
</dbReference>
<dbReference type="InterPro" id="IPR000160">
    <property type="entry name" value="GGDEF_dom"/>
</dbReference>
<dbReference type="InterPro" id="IPR035919">
    <property type="entry name" value="EAL_sf"/>
</dbReference>
<dbReference type="InterPro" id="IPR001610">
    <property type="entry name" value="PAC"/>
</dbReference>
<evidence type="ECO:0000313" key="5">
    <source>
        <dbReference type="EMBL" id="MDO8105806.1"/>
    </source>
</evidence>
<dbReference type="InterPro" id="IPR043128">
    <property type="entry name" value="Rev_trsase/Diguanyl_cyclase"/>
</dbReference>
<gene>
    <name evidence="5" type="ORF">Q6348_01180</name>
</gene>
<dbReference type="PROSITE" id="PS50883">
    <property type="entry name" value="EAL"/>
    <property type="match status" value="1"/>
</dbReference>
<dbReference type="Pfam" id="PF00563">
    <property type="entry name" value="EAL"/>
    <property type="match status" value="1"/>
</dbReference>
<dbReference type="InterPro" id="IPR013655">
    <property type="entry name" value="PAS_fold_3"/>
</dbReference>
<sequence>MAGDDARPGWAVEALDEVLDPVVVAHPVHDGARIADFVLDYANPAARAWGAAPGVQVDAGLGLRRAPRFSAYVEAYSSGRQVSLSAVPSRLRSEPVRFVDLRITRVADRLVLTWRDVTDRVQAEQAAAAAEARFEAVLENHPDPSLLARPVLDDADDPVDLRVWFVNRAARQWGGQPGLLLREPMVALGADELFEAYLEVARGGPPVALDGVHLAEPDGARVVDVRAARVAGAIVATWRDSTAKHRAEQALVESEARFRMAFDDAPVGMAIADVAPGGRYVQVNAAFAAMLGRTPDEMVGHLGAEFTHPDDVELDSATLRRFVEGERAPFQREKRMLHADGSVVWVRKSSAPAAVHGHPTYVITHVQDITERRAVEAELERRALHDPLTGLANRSLLLDHLGVLARGLDRAGGHLAVLYLDLDRFKDINDTLGHAAGDEVLREVARRIGAVLRADATAARLAGDEFVVATRVSDDLAAVRIAERLHAAVLEPLRVSGRELVVRPSIGVAVSDDGATQAEELLRHADVAMYHAKHHSSEPWALYDDELHAIAVNRLAIEEDLRAGLARARFRLLYQPIRDLDSGRVVSAEALLRLEHPQHGTLTPAAFLDVAEDSRLILPIGAWVLDEAARQLALWRRRRPDLTVSVNVSPRQVHHLVLRDQVVHAAQAADVDPAGLQLEITERVLLGAGDDVLAELLGVTGAGCGLAIDDFGTGYSSLAYLTRFPVSEVKIDRAFVAGLGGRGRDTAVAEAILGLAGSLGLGAVAEGVETSEQLEALRALGCPRAQGFHLGRPMSAEDLGALLD</sequence>
<dbReference type="Gene3D" id="3.30.450.20">
    <property type="entry name" value="PAS domain"/>
    <property type="match status" value="3"/>
</dbReference>
<dbReference type="PROSITE" id="PS50113">
    <property type="entry name" value="PAC"/>
    <property type="match status" value="1"/>
</dbReference>
<comment type="caution">
    <text evidence="5">The sequence shown here is derived from an EMBL/GenBank/DDBJ whole genome shotgun (WGS) entry which is preliminary data.</text>
</comment>
<protein>
    <submittedName>
        <fullName evidence="5">EAL domain-containing protein</fullName>
    </submittedName>
</protein>
<organism evidence="5 6">
    <name type="scientific">Actinotalea lenta</name>
    <dbReference type="NCBI Taxonomy" id="3064654"/>
    <lineage>
        <taxon>Bacteria</taxon>
        <taxon>Bacillati</taxon>
        <taxon>Actinomycetota</taxon>
        <taxon>Actinomycetes</taxon>
        <taxon>Micrococcales</taxon>
        <taxon>Cellulomonadaceae</taxon>
        <taxon>Actinotalea</taxon>
    </lineage>
</organism>
<dbReference type="EMBL" id="JAUQYP010000001">
    <property type="protein sequence ID" value="MDO8105806.1"/>
    <property type="molecule type" value="Genomic_DNA"/>
</dbReference>
<dbReference type="SUPFAM" id="SSF55073">
    <property type="entry name" value="Nucleotide cyclase"/>
    <property type="match status" value="1"/>
</dbReference>
<dbReference type="InterPro" id="IPR000014">
    <property type="entry name" value="PAS"/>
</dbReference>
<dbReference type="SMART" id="SM00091">
    <property type="entry name" value="PAS"/>
    <property type="match status" value="1"/>
</dbReference>
<dbReference type="Pfam" id="PF00990">
    <property type="entry name" value="GGDEF"/>
    <property type="match status" value="1"/>
</dbReference>
<dbReference type="SUPFAM" id="SSF141868">
    <property type="entry name" value="EAL domain-like"/>
    <property type="match status" value="1"/>
</dbReference>
<keyword evidence="6" id="KW-1185">Reference proteome</keyword>
<feature type="domain" description="PAS" evidence="1">
    <location>
        <begin position="254"/>
        <end position="326"/>
    </location>
</feature>